<dbReference type="RefSeq" id="WP_029443477.1">
    <property type="nucleotide sequence ID" value="NZ_JAJHQA010000004.1"/>
</dbReference>
<sequence length="493" mass="57300">MVLTEFSNDIVLLQEIEDLISIYFSLGMEGHPYSAKTNGWLESAVHLGRQISEKKIGTFEDEMHLENLSMQLRVLWMEFVQFTTNKHMKSPPLGEVKYLPSQNKIDFSYERNIEPVHLERKANLYREKHDEWECDHVFASSGMACISTFLQSFFGMSKPTQKQPLKLCTWGDYFETRVLLDLYKRDSIEIQNFKTQKEFEASISRFDLFFIEPVRYNWSLEVFNFVSFIDKLTKDTSRNLKVLIIDTTLNGNTLRVIELLEKLKAIPNLIFVHIHSCLKLDQQGMEFSNCGLLSVYTVKENNQIPSAKNICSYIRKVRTLLGTGLTYEEISLLDNKFFLNRKGFSIYCNRVFKNNEDLAKSICNKGIFNNIAYPSLISTESWAKAPFVVFHLKEDTLENYGWLLSIVNYEAKRKKIPFVMGSSFGFRTHRFEVIIPNLKQGKGLFKVAMGVREGPTKEYVINLLMRISKYKNLEELKLAYPKVTPINLKDIKA</sequence>
<dbReference type="Proteomes" id="UP000219897">
    <property type="component" value="Unassembled WGS sequence"/>
</dbReference>
<accession>A0A9X6W883</accession>
<reference evidence="2 4" key="1">
    <citation type="submission" date="2017-09" db="EMBL/GenBank/DDBJ databases">
        <title>Large-scale bioinformatics analysis of Bacillus genomes uncovers conserved roles of natural products in bacterial physiology.</title>
        <authorList>
            <consortium name="Agbiome Team Llc"/>
            <person name="Bleich R.M."/>
            <person name="Grubbs K.J."/>
            <person name="Santa Maria K.C."/>
            <person name="Allen S.E."/>
            <person name="Farag S."/>
            <person name="Shank E.A."/>
            <person name="Bowers A."/>
        </authorList>
    </citation>
    <scope>NUCLEOTIDE SEQUENCE [LARGE SCALE GENOMIC DNA]</scope>
    <source>
        <strain evidence="2 4">AFS085496</strain>
    </source>
</reference>
<organism evidence="2 4">
    <name type="scientific">Bacillus thuringiensis</name>
    <dbReference type="NCBI Taxonomy" id="1428"/>
    <lineage>
        <taxon>Bacteria</taxon>
        <taxon>Bacillati</taxon>
        <taxon>Bacillota</taxon>
        <taxon>Bacilli</taxon>
        <taxon>Bacillales</taxon>
        <taxon>Bacillaceae</taxon>
        <taxon>Bacillus</taxon>
        <taxon>Bacillus cereus group</taxon>
    </lineage>
</organism>
<dbReference type="Proteomes" id="UP000224003">
    <property type="component" value="Unassembled WGS sequence"/>
</dbReference>
<dbReference type="EMBL" id="NTYF01000047">
    <property type="protein sequence ID" value="PER53036.1"/>
    <property type="molecule type" value="Genomic_DNA"/>
</dbReference>
<gene>
    <name evidence="1" type="ORF">CN495_14300</name>
    <name evidence="2" type="ORF">COJ15_25310</name>
</gene>
<dbReference type="AlphaFoldDB" id="A0A9X6W883"/>
<protein>
    <submittedName>
        <fullName evidence="2">Uncharacterized protein</fullName>
    </submittedName>
</protein>
<dbReference type="EMBL" id="NUVX01000050">
    <property type="protein sequence ID" value="PFJ35258.1"/>
    <property type="molecule type" value="Genomic_DNA"/>
</dbReference>
<reference evidence="1 3" key="2">
    <citation type="submission" date="2017-09" db="EMBL/GenBank/DDBJ databases">
        <title>Large-scale bioinformatics analysis of Bacillus genomes uncovers conserved roles of natural products in bacterial physiology.</title>
        <authorList>
            <consortium name="Agbiome Team Llc"/>
            <person name="Bleich R.M."/>
            <person name="Kirk G.J."/>
            <person name="Santa Maria K.C."/>
            <person name="Allen S.E."/>
            <person name="Farag S."/>
            <person name="Shank E.A."/>
            <person name="Bowers A."/>
        </authorList>
    </citation>
    <scope>NUCLEOTIDE SEQUENCE [LARGE SCALE GENOMIC DNA]</scope>
    <source>
        <strain evidence="1 3">AFS005140</strain>
    </source>
</reference>
<evidence type="ECO:0000313" key="1">
    <source>
        <dbReference type="EMBL" id="PER53036.1"/>
    </source>
</evidence>
<name>A0A9X6W883_BACTU</name>
<evidence type="ECO:0000313" key="2">
    <source>
        <dbReference type="EMBL" id="PFJ35258.1"/>
    </source>
</evidence>
<evidence type="ECO:0000313" key="3">
    <source>
        <dbReference type="Proteomes" id="UP000219897"/>
    </source>
</evidence>
<comment type="caution">
    <text evidence="2">The sequence shown here is derived from an EMBL/GenBank/DDBJ whole genome shotgun (WGS) entry which is preliminary data.</text>
</comment>
<evidence type="ECO:0000313" key="4">
    <source>
        <dbReference type="Proteomes" id="UP000224003"/>
    </source>
</evidence>
<proteinExistence type="predicted"/>